<dbReference type="OrthoDB" id="9807885at2"/>
<dbReference type="SUPFAM" id="SSF53383">
    <property type="entry name" value="PLP-dependent transferases"/>
    <property type="match status" value="1"/>
</dbReference>
<dbReference type="GO" id="GO:0030170">
    <property type="term" value="F:pyridoxal phosphate binding"/>
    <property type="evidence" value="ECO:0007669"/>
    <property type="project" value="InterPro"/>
</dbReference>
<dbReference type="InterPro" id="IPR005814">
    <property type="entry name" value="Aminotrans_3"/>
</dbReference>
<evidence type="ECO:0000313" key="10">
    <source>
        <dbReference type="Proteomes" id="UP000009315"/>
    </source>
</evidence>
<dbReference type="PANTHER" id="PTHR43713:SF3">
    <property type="entry name" value="GLUTAMATE-1-SEMIALDEHYDE 2,1-AMINOMUTASE 1, CHLOROPLASTIC-RELATED"/>
    <property type="match status" value="1"/>
</dbReference>
<dbReference type="GO" id="GO:0008483">
    <property type="term" value="F:transaminase activity"/>
    <property type="evidence" value="ECO:0007669"/>
    <property type="project" value="InterPro"/>
</dbReference>
<evidence type="ECO:0000313" key="9">
    <source>
        <dbReference type="EMBL" id="CCO06998.1"/>
    </source>
</evidence>
<dbReference type="AlphaFoldDB" id="K8E6B0"/>
<accession>K8E6B0</accession>
<dbReference type="RefSeq" id="WP_008409697.1">
    <property type="nucleotide sequence ID" value="NZ_CAOS01000001.1"/>
</dbReference>
<reference evidence="9 10" key="1">
    <citation type="journal article" date="2013" name="Genome Announc.">
        <title>Genome Sequence of the Sulfate-Reducing Bacterium Desulfotomaculum hydrothermale Lam5(T).</title>
        <authorList>
            <person name="Amin O."/>
            <person name="Fardeau M.L."/>
            <person name="Valette O."/>
            <person name="Hirschler-Rea A."/>
            <person name="Barbe V."/>
            <person name="Medigue C."/>
            <person name="Vacherie B."/>
            <person name="Ollivier B."/>
            <person name="Bertin P.N."/>
            <person name="Dolla A."/>
        </authorList>
    </citation>
    <scope>NUCLEOTIDE SEQUENCE [LARGE SCALE GENOMIC DNA]</scope>
    <source>
        <strain evidence="10">Lam5 / DSM 18033</strain>
    </source>
</reference>
<keyword evidence="10" id="KW-1185">Reference proteome</keyword>
<dbReference type="GO" id="GO:0006782">
    <property type="term" value="P:protoporphyrinogen IX biosynthetic process"/>
    <property type="evidence" value="ECO:0007669"/>
    <property type="project" value="UniProtKB-UniRule"/>
</dbReference>
<dbReference type="Pfam" id="PF00202">
    <property type="entry name" value="Aminotran_3"/>
    <property type="match status" value="1"/>
</dbReference>
<comment type="pathway">
    <text evidence="3">Porphyrin-containing compound metabolism; protoporphyrin-IX biosynthesis; 5-aminolevulinate from L-glutamyl-tRNA(Glu): step 2/2.</text>
</comment>
<keyword evidence="6 8" id="KW-0413">Isomerase</keyword>
<dbReference type="EMBL" id="CAOS01000001">
    <property type="protein sequence ID" value="CCO06998.1"/>
    <property type="molecule type" value="Genomic_DNA"/>
</dbReference>
<evidence type="ECO:0000256" key="2">
    <source>
        <dbReference type="ARBA" id="ARBA00001933"/>
    </source>
</evidence>
<dbReference type="NCBIfam" id="NF000818">
    <property type="entry name" value="PRK00062.1"/>
    <property type="match status" value="1"/>
</dbReference>
<keyword evidence="5 8" id="KW-0663">Pyridoxal phosphate</keyword>
<dbReference type="InterPro" id="IPR049704">
    <property type="entry name" value="Aminotrans_3_PPA_site"/>
</dbReference>
<dbReference type="NCBIfam" id="TIGR00713">
    <property type="entry name" value="hemL"/>
    <property type="match status" value="1"/>
</dbReference>
<dbReference type="GO" id="GO:0042286">
    <property type="term" value="F:glutamate-1-semialdehyde 2,1-aminomutase activity"/>
    <property type="evidence" value="ECO:0007669"/>
    <property type="project" value="UniProtKB-UniRule"/>
</dbReference>
<dbReference type="InterPro" id="IPR004639">
    <property type="entry name" value="4pyrrol_synth_GluAld_NH2Trfase"/>
</dbReference>
<dbReference type="CDD" id="cd00610">
    <property type="entry name" value="OAT_like"/>
    <property type="match status" value="1"/>
</dbReference>
<dbReference type="STRING" id="1121428.DESHY_10158"/>
<name>K8E6B0_9FIRM</name>
<dbReference type="HAMAP" id="MF_00375">
    <property type="entry name" value="HemL_aminotrans_3"/>
    <property type="match status" value="1"/>
</dbReference>
<evidence type="ECO:0000256" key="4">
    <source>
        <dbReference type="ARBA" id="ARBA00008981"/>
    </source>
</evidence>
<dbReference type="Gene3D" id="3.90.1150.10">
    <property type="entry name" value="Aspartate Aminotransferase, domain 1"/>
    <property type="match status" value="1"/>
</dbReference>
<dbReference type="eggNOG" id="COG0001">
    <property type="taxonomic scope" value="Bacteria"/>
</dbReference>
<evidence type="ECO:0000256" key="8">
    <source>
        <dbReference type="HAMAP-Rule" id="MF_00375"/>
    </source>
</evidence>
<evidence type="ECO:0000256" key="3">
    <source>
        <dbReference type="ARBA" id="ARBA00004819"/>
    </source>
</evidence>
<evidence type="ECO:0000256" key="7">
    <source>
        <dbReference type="ARBA" id="ARBA00023244"/>
    </source>
</evidence>
<gene>
    <name evidence="8 9" type="primary">hemL</name>
    <name evidence="9" type="ORF">DESHY_10158</name>
</gene>
<dbReference type="EC" id="5.4.3.8" evidence="8"/>
<proteinExistence type="inferred from homology"/>
<dbReference type="PROSITE" id="PS00600">
    <property type="entry name" value="AA_TRANSFER_CLASS_3"/>
    <property type="match status" value="1"/>
</dbReference>
<comment type="similarity">
    <text evidence="4 8">Belongs to the class-III pyridoxal-phosphate-dependent aminotransferase family. HemL subfamily.</text>
</comment>
<comment type="subunit">
    <text evidence="8">Homodimer.</text>
</comment>
<comment type="catalytic activity">
    <reaction evidence="1 8">
        <text>(S)-4-amino-5-oxopentanoate = 5-aminolevulinate</text>
        <dbReference type="Rhea" id="RHEA:14265"/>
        <dbReference type="ChEBI" id="CHEBI:57501"/>
        <dbReference type="ChEBI" id="CHEBI:356416"/>
        <dbReference type="EC" id="5.4.3.8"/>
    </reaction>
</comment>
<dbReference type="InterPro" id="IPR015422">
    <property type="entry name" value="PyrdxlP-dep_Trfase_small"/>
</dbReference>
<keyword evidence="8" id="KW-0963">Cytoplasm</keyword>
<dbReference type="PANTHER" id="PTHR43713">
    <property type="entry name" value="GLUTAMATE-1-SEMIALDEHYDE 2,1-AMINOMUTASE"/>
    <property type="match status" value="1"/>
</dbReference>
<feature type="modified residue" description="N6-(pyridoxal phosphate)lysine" evidence="8">
    <location>
        <position position="269"/>
    </location>
</feature>
<sequence length="432" mass="46248">MAPSYQKSNELFAQAQMVIPGGVNSPVRAFKSVGMTPPFIARANGCRLWDVDGNEYIDYVCSWGPLILGHRHPAVMHAVQRCLERGTTYGAPTDLELTLAQMVVEALPSVEMVRMVNSGTEATMSALRLARAYTNRSKIVKFEGCYHGHHDSLLIKAGSGALTHGVPTSPGVPLELAGHTINARYNDLALLEKIFVEAGSEIAAVIVEPLAGNMGIVPPAEGFLQGLRDLCHKYGALLIFDEVITGFRLGYGGAQTYYNVLPDLTCLGKIIGGGLPVGAYGGRREIMQMVSPAGPVYQAGTLSGNPLAMTAGIATLEQLQQPGVYEELNRKSGLLAQGLSQAAQAAGVPACLNRVESLQTCFFTGQPVRDFAGASTSDTKRYAVFFKCMLEQGIYLAPSQFEALFISTAHTDSDIERTVEAAYHAFKAASQI</sequence>
<dbReference type="GO" id="GO:0005737">
    <property type="term" value="C:cytoplasm"/>
    <property type="evidence" value="ECO:0007669"/>
    <property type="project" value="UniProtKB-SubCell"/>
</dbReference>
<dbReference type="Proteomes" id="UP000009315">
    <property type="component" value="Unassembled WGS sequence"/>
</dbReference>
<evidence type="ECO:0000256" key="6">
    <source>
        <dbReference type="ARBA" id="ARBA00023235"/>
    </source>
</evidence>
<dbReference type="InterPro" id="IPR015421">
    <property type="entry name" value="PyrdxlP-dep_Trfase_major"/>
</dbReference>
<organism evidence="9 10">
    <name type="scientific">Desulforamulus hydrothermalis Lam5 = DSM 18033</name>
    <dbReference type="NCBI Taxonomy" id="1121428"/>
    <lineage>
        <taxon>Bacteria</taxon>
        <taxon>Bacillati</taxon>
        <taxon>Bacillota</taxon>
        <taxon>Clostridia</taxon>
        <taxon>Eubacteriales</taxon>
        <taxon>Peptococcaceae</taxon>
        <taxon>Desulforamulus</taxon>
    </lineage>
</organism>
<evidence type="ECO:0000256" key="5">
    <source>
        <dbReference type="ARBA" id="ARBA00022898"/>
    </source>
</evidence>
<dbReference type="UniPathway" id="UPA00251">
    <property type="reaction ID" value="UER00317"/>
</dbReference>
<dbReference type="FunFam" id="3.40.640.10:FF:000021">
    <property type="entry name" value="Glutamate-1-semialdehyde 2,1-aminomutase"/>
    <property type="match status" value="1"/>
</dbReference>
<protein>
    <recommendedName>
        <fullName evidence="8">Glutamate-1-semialdehyde 2,1-aminomutase</fullName>
        <shortName evidence="8">GSA</shortName>
        <ecNumber evidence="8">5.4.3.8</ecNumber>
    </recommendedName>
    <alternativeName>
        <fullName evidence="8">Glutamate-1-semialdehyde aminotransferase</fullName>
        <shortName evidence="8">GSA-AT</shortName>
    </alternativeName>
</protein>
<comment type="caution">
    <text evidence="9">The sequence shown here is derived from an EMBL/GenBank/DDBJ whole genome shotgun (WGS) entry which is preliminary data.</text>
</comment>
<comment type="subcellular location">
    <subcellularLocation>
        <location evidence="8">Cytoplasm</location>
    </subcellularLocation>
</comment>
<comment type="cofactor">
    <cofactor evidence="2 8">
        <name>pyridoxal 5'-phosphate</name>
        <dbReference type="ChEBI" id="CHEBI:597326"/>
    </cofactor>
</comment>
<dbReference type="Gene3D" id="3.40.640.10">
    <property type="entry name" value="Type I PLP-dependent aspartate aminotransferase-like (Major domain)"/>
    <property type="match status" value="1"/>
</dbReference>
<dbReference type="InterPro" id="IPR015424">
    <property type="entry name" value="PyrdxlP-dep_Trfase"/>
</dbReference>
<keyword evidence="7 8" id="KW-0627">Porphyrin biosynthesis</keyword>
<evidence type="ECO:0000256" key="1">
    <source>
        <dbReference type="ARBA" id="ARBA00001579"/>
    </source>
</evidence>